<evidence type="ECO:0000256" key="3">
    <source>
        <dbReference type="ARBA" id="ARBA00023125"/>
    </source>
</evidence>
<dbReference type="GO" id="GO:0003700">
    <property type="term" value="F:DNA-binding transcription factor activity"/>
    <property type="evidence" value="ECO:0007669"/>
    <property type="project" value="TreeGrafter"/>
</dbReference>
<evidence type="ECO:0000313" key="8">
    <source>
        <dbReference type="Proteomes" id="UP000325690"/>
    </source>
</evidence>
<dbReference type="Proteomes" id="UP000325690">
    <property type="component" value="Unassembled WGS sequence"/>
</dbReference>
<dbReference type="InterPro" id="IPR036271">
    <property type="entry name" value="Tet_transcr_reg_TetR-rel_C_sf"/>
</dbReference>
<accession>A0A5N5V9W4</accession>
<dbReference type="PROSITE" id="PS50977">
    <property type="entry name" value="HTH_TETR_2"/>
    <property type="match status" value="1"/>
</dbReference>
<dbReference type="PANTHER" id="PTHR30055:SF175">
    <property type="entry name" value="HTH-TYPE TRANSCRIPTIONAL REPRESSOR KSTR2"/>
    <property type="match status" value="1"/>
</dbReference>
<name>A0A5N5V9W4_MYCPH</name>
<protein>
    <submittedName>
        <fullName evidence="7">TetR family transcriptional regulator</fullName>
    </submittedName>
</protein>
<dbReference type="Pfam" id="PF00440">
    <property type="entry name" value="TetR_N"/>
    <property type="match status" value="1"/>
</dbReference>
<dbReference type="EMBL" id="ANBP01000008">
    <property type="protein sequence ID" value="KAB7757430.1"/>
    <property type="molecule type" value="Genomic_DNA"/>
</dbReference>
<dbReference type="InterPro" id="IPR001647">
    <property type="entry name" value="HTH_TetR"/>
</dbReference>
<dbReference type="SUPFAM" id="SSF48498">
    <property type="entry name" value="Tetracyclin repressor-like, C-terminal domain"/>
    <property type="match status" value="1"/>
</dbReference>
<keyword evidence="8" id="KW-1185">Reference proteome</keyword>
<dbReference type="SUPFAM" id="SSF46689">
    <property type="entry name" value="Homeodomain-like"/>
    <property type="match status" value="1"/>
</dbReference>
<keyword evidence="1" id="KW-0678">Repressor</keyword>
<dbReference type="Gene3D" id="1.10.357.10">
    <property type="entry name" value="Tetracycline Repressor, domain 2"/>
    <property type="match status" value="1"/>
</dbReference>
<organism evidence="7 8">
    <name type="scientific">Mycolicibacterium phlei DSM 43239 = CCUG 21000</name>
    <dbReference type="NCBI Taxonomy" id="1226750"/>
    <lineage>
        <taxon>Bacteria</taxon>
        <taxon>Bacillati</taxon>
        <taxon>Actinomycetota</taxon>
        <taxon>Actinomycetes</taxon>
        <taxon>Mycobacteriales</taxon>
        <taxon>Mycobacteriaceae</taxon>
        <taxon>Mycolicibacterium</taxon>
    </lineage>
</organism>
<evidence type="ECO:0000256" key="1">
    <source>
        <dbReference type="ARBA" id="ARBA00022491"/>
    </source>
</evidence>
<keyword evidence="4" id="KW-0804">Transcription</keyword>
<proteinExistence type="predicted"/>
<evidence type="ECO:0000259" key="6">
    <source>
        <dbReference type="PROSITE" id="PS50977"/>
    </source>
</evidence>
<keyword evidence="2" id="KW-0805">Transcription regulation</keyword>
<dbReference type="PANTHER" id="PTHR30055">
    <property type="entry name" value="HTH-TYPE TRANSCRIPTIONAL REGULATOR RUTR"/>
    <property type="match status" value="1"/>
</dbReference>
<reference evidence="7 8" key="1">
    <citation type="submission" date="2012-10" db="EMBL/GenBank/DDBJ databases">
        <title>The draft sequence of the Mycobacterium pheli genome.</title>
        <authorList>
            <person name="Pettersson B.M.F."/>
            <person name="Das S."/>
            <person name="Dasgupta S."/>
            <person name="Bhattacharya A."/>
            <person name="Kirsebom L.A."/>
        </authorList>
    </citation>
    <scope>NUCLEOTIDE SEQUENCE [LARGE SCALE GENOMIC DNA]</scope>
    <source>
        <strain evidence="7 8">CCUG 21000</strain>
    </source>
</reference>
<dbReference type="AlphaFoldDB" id="A0A5N5V9W4"/>
<dbReference type="GO" id="GO:0000976">
    <property type="term" value="F:transcription cis-regulatory region binding"/>
    <property type="evidence" value="ECO:0007669"/>
    <property type="project" value="TreeGrafter"/>
</dbReference>
<sequence>MAKARDLFVAKGYRGTSVADVARAAGVAGNAVHWYFPTKDDLFAAVLDSLYADLERAAAAVDGPPKQRLVQVWDSNQRFRGLHRDAYERMADSESVRRVVTKAQSWWNQLLLAAVRYELPDGADVAPVADFAQIVIEGMCVSDRPVDRSVEEFVDLSVEALVALTQRRQAAIVH</sequence>
<evidence type="ECO:0000256" key="4">
    <source>
        <dbReference type="ARBA" id="ARBA00023163"/>
    </source>
</evidence>
<keyword evidence="3 5" id="KW-0238">DNA-binding</keyword>
<evidence type="ECO:0000256" key="2">
    <source>
        <dbReference type="ARBA" id="ARBA00023015"/>
    </source>
</evidence>
<evidence type="ECO:0000256" key="5">
    <source>
        <dbReference type="PROSITE-ProRule" id="PRU00335"/>
    </source>
</evidence>
<dbReference type="InterPro" id="IPR050109">
    <property type="entry name" value="HTH-type_TetR-like_transc_reg"/>
</dbReference>
<evidence type="ECO:0000313" key="7">
    <source>
        <dbReference type="EMBL" id="KAB7757430.1"/>
    </source>
</evidence>
<feature type="domain" description="HTH tetR-type" evidence="6">
    <location>
        <begin position="1"/>
        <end position="54"/>
    </location>
</feature>
<comment type="caution">
    <text evidence="7">The sequence shown here is derived from an EMBL/GenBank/DDBJ whole genome shotgun (WGS) entry which is preliminary data.</text>
</comment>
<gene>
    <name evidence="7" type="ORF">MPHL21000_08055</name>
</gene>
<dbReference type="InterPro" id="IPR009057">
    <property type="entry name" value="Homeodomain-like_sf"/>
</dbReference>
<feature type="DNA-binding region" description="H-T-H motif" evidence="5">
    <location>
        <begin position="17"/>
        <end position="36"/>
    </location>
</feature>